<evidence type="ECO:0000259" key="1">
    <source>
        <dbReference type="SMART" id="SM00421"/>
    </source>
</evidence>
<organism evidence="2 3">
    <name type="scientific">Micromonospora pisi</name>
    <dbReference type="NCBI Taxonomy" id="589240"/>
    <lineage>
        <taxon>Bacteria</taxon>
        <taxon>Bacillati</taxon>
        <taxon>Actinomycetota</taxon>
        <taxon>Actinomycetes</taxon>
        <taxon>Micromonosporales</taxon>
        <taxon>Micromonosporaceae</taxon>
        <taxon>Micromonospora</taxon>
    </lineage>
</organism>
<dbReference type="GO" id="GO:0006355">
    <property type="term" value="P:regulation of DNA-templated transcription"/>
    <property type="evidence" value="ECO:0007669"/>
    <property type="project" value="InterPro"/>
</dbReference>
<dbReference type="AlphaFoldDB" id="A0A495JX33"/>
<dbReference type="Proteomes" id="UP000277671">
    <property type="component" value="Unassembled WGS sequence"/>
</dbReference>
<dbReference type="RefSeq" id="WP_121160768.1">
    <property type="nucleotide sequence ID" value="NZ_RBKT01000001.1"/>
</dbReference>
<dbReference type="Gene3D" id="1.10.10.10">
    <property type="entry name" value="Winged helix-like DNA-binding domain superfamily/Winged helix DNA-binding domain"/>
    <property type="match status" value="1"/>
</dbReference>
<dbReference type="InterPro" id="IPR036388">
    <property type="entry name" value="WH-like_DNA-bd_sf"/>
</dbReference>
<dbReference type="InterPro" id="IPR000792">
    <property type="entry name" value="Tscrpt_reg_LuxR_C"/>
</dbReference>
<reference evidence="2 3" key="1">
    <citation type="submission" date="2018-10" db="EMBL/GenBank/DDBJ databases">
        <title>Sequencing the genomes of 1000 actinobacteria strains.</title>
        <authorList>
            <person name="Klenk H.-P."/>
        </authorList>
    </citation>
    <scope>NUCLEOTIDE SEQUENCE [LARGE SCALE GENOMIC DNA]</scope>
    <source>
        <strain evidence="2 3">DSM 45175</strain>
    </source>
</reference>
<dbReference type="InterPro" id="IPR016032">
    <property type="entry name" value="Sig_transdc_resp-reg_C-effctor"/>
</dbReference>
<name>A0A495JX33_9ACTN</name>
<dbReference type="GO" id="GO:0003677">
    <property type="term" value="F:DNA binding"/>
    <property type="evidence" value="ECO:0007669"/>
    <property type="project" value="InterPro"/>
</dbReference>
<feature type="domain" description="HTH luxR-type" evidence="1">
    <location>
        <begin position="4"/>
        <end position="61"/>
    </location>
</feature>
<accession>A0A495JX33</accession>
<gene>
    <name evidence="2" type="ORF">BDK92_7306</name>
</gene>
<dbReference type="EMBL" id="RBKT01000001">
    <property type="protein sequence ID" value="RKR92824.1"/>
    <property type="molecule type" value="Genomic_DNA"/>
</dbReference>
<evidence type="ECO:0000313" key="2">
    <source>
        <dbReference type="EMBL" id="RKR92824.1"/>
    </source>
</evidence>
<dbReference type="SMART" id="SM00421">
    <property type="entry name" value="HTH_LUXR"/>
    <property type="match status" value="1"/>
</dbReference>
<dbReference type="SUPFAM" id="SSF46894">
    <property type="entry name" value="C-terminal effector domain of the bipartite response regulators"/>
    <property type="match status" value="1"/>
</dbReference>
<protein>
    <recommendedName>
        <fullName evidence="1">HTH luxR-type domain-containing protein</fullName>
    </recommendedName>
</protein>
<evidence type="ECO:0000313" key="3">
    <source>
        <dbReference type="Proteomes" id="UP000277671"/>
    </source>
</evidence>
<sequence>MPEIPQLTDHQLTLLDLLADGLTRAAIGLKTNRTTGAVTQELSRVFALLRVPSGPAAVAYARDHGLLPPRGPRYGPNDVLPCGTDTARRRHQTRTEGCEVCRVEGPIAPPVRLYAVPTRVPARYRRRRITTIATGDAL</sequence>
<comment type="caution">
    <text evidence="2">The sequence shown here is derived from an EMBL/GenBank/DDBJ whole genome shotgun (WGS) entry which is preliminary data.</text>
</comment>
<proteinExistence type="predicted"/>
<keyword evidence="3" id="KW-1185">Reference proteome</keyword>